<dbReference type="EMBL" id="JARBHA010000004">
    <property type="protein sequence ID" value="KAJ9702864.1"/>
    <property type="molecule type" value="Genomic_DNA"/>
</dbReference>
<evidence type="ECO:0000256" key="1">
    <source>
        <dbReference type="SAM" id="MobiDB-lite"/>
    </source>
</evidence>
<keyword evidence="4" id="KW-1185">Reference proteome</keyword>
<reference evidence="3 4" key="1">
    <citation type="journal article" date="2023" name="BMC Biotechnol.">
        <title>Vitis rotundifolia cv Carlos genome sequencing.</title>
        <authorList>
            <person name="Huff M."/>
            <person name="Hulse-Kemp A."/>
            <person name="Scheffler B."/>
            <person name="Youngblood R."/>
            <person name="Simpson S."/>
            <person name="Babiker E."/>
            <person name="Staton M."/>
        </authorList>
    </citation>
    <scope>NUCLEOTIDE SEQUENCE [LARGE SCALE GENOMIC DNA]</scope>
    <source>
        <tissue evidence="3">Leaf</tissue>
    </source>
</reference>
<dbReference type="PANTHER" id="PTHR31973:SF187">
    <property type="entry name" value="MUTATOR TRANSPOSASE MUDRA PROTEIN"/>
    <property type="match status" value="1"/>
</dbReference>
<feature type="compositionally biased region" description="Acidic residues" evidence="1">
    <location>
        <begin position="72"/>
        <end position="81"/>
    </location>
</feature>
<dbReference type="Proteomes" id="UP001168098">
    <property type="component" value="Unassembled WGS sequence"/>
</dbReference>
<feature type="compositionally biased region" description="Polar residues" evidence="1">
    <location>
        <begin position="37"/>
        <end position="51"/>
    </location>
</feature>
<protein>
    <recommendedName>
        <fullName evidence="2">Transposase MuDR plant domain-containing protein</fullName>
    </recommendedName>
</protein>
<organism evidence="3 4">
    <name type="scientific">Vitis rotundifolia</name>
    <name type="common">Muscadine grape</name>
    <dbReference type="NCBI Taxonomy" id="103349"/>
    <lineage>
        <taxon>Eukaryota</taxon>
        <taxon>Viridiplantae</taxon>
        <taxon>Streptophyta</taxon>
        <taxon>Embryophyta</taxon>
        <taxon>Tracheophyta</taxon>
        <taxon>Spermatophyta</taxon>
        <taxon>Magnoliopsida</taxon>
        <taxon>eudicotyledons</taxon>
        <taxon>Gunneridae</taxon>
        <taxon>Pentapetalae</taxon>
        <taxon>rosids</taxon>
        <taxon>Vitales</taxon>
        <taxon>Vitaceae</taxon>
        <taxon>Viteae</taxon>
        <taxon>Vitis</taxon>
    </lineage>
</organism>
<evidence type="ECO:0000313" key="3">
    <source>
        <dbReference type="EMBL" id="KAJ9702864.1"/>
    </source>
</evidence>
<dbReference type="PANTHER" id="PTHR31973">
    <property type="entry name" value="POLYPROTEIN, PUTATIVE-RELATED"/>
    <property type="match status" value="1"/>
</dbReference>
<feature type="compositionally biased region" description="Basic and acidic residues" evidence="1">
    <location>
        <begin position="52"/>
        <end position="68"/>
    </location>
</feature>
<proteinExistence type="predicted"/>
<feature type="region of interest" description="Disordered" evidence="1">
    <location>
        <begin position="37"/>
        <end position="81"/>
    </location>
</feature>
<dbReference type="AlphaFoldDB" id="A0AA39E0L1"/>
<dbReference type="InterPro" id="IPR004332">
    <property type="entry name" value="Transposase_MuDR"/>
</dbReference>
<evidence type="ECO:0000259" key="2">
    <source>
        <dbReference type="Pfam" id="PF03108"/>
    </source>
</evidence>
<evidence type="ECO:0000313" key="4">
    <source>
        <dbReference type="Proteomes" id="UP001168098"/>
    </source>
</evidence>
<dbReference type="Pfam" id="PF03108">
    <property type="entry name" value="DBD_Tnp_Mut"/>
    <property type="match status" value="1"/>
</dbReference>
<feature type="domain" description="Transposase MuDR plant" evidence="2">
    <location>
        <begin position="162"/>
        <end position="225"/>
    </location>
</feature>
<gene>
    <name evidence="3" type="ORF">PVL29_004558</name>
</gene>
<accession>A0AA39E0L1</accession>
<comment type="caution">
    <text evidence="3">The sequence shown here is derived from an EMBL/GenBank/DDBJ whole genome shotgun (WGS) entry which is preliminary data.</text>
</comment>
<sequence length="337" mass="38790">MCSSLSNNGEVEVFVKHKEVLHIAQVEIDVCEGEDYMTNTKSEPNVDQTPQYEDKGGSDYEKAEKDSFGDSDFIDNEYPISDDDDLYDNYMDANEEWIGVGGKEDKEKRVEEGYTTMTDVEDEKDICDDDIRNLSSDGEEEINKDKPRYPQFVGDTDMANLEFNLGLLFIGVAEFKATAREYVIKNGRNVKFVETEKDRVKVVCSKECPWVVYATEVRDETTFQVRTYNGQHTCSRVCKNNNKLSIGTFMNIVRTSLACEVSPSQTYRTKRKLPYYYVEMRTNSRTIVILETKLVEDKVVFQRIYMCFDACKRGFLFGLCVYMYGLVPVIEKLLSNS</sequence>
<name>A0AA39E0L1_VITRO</name>